<accession>A0ABD6EJ79</accession>
<gene>
    <name evidence="2" type="ORF">AB6A40_006515</name>
</gene>
<protein>
    <submittedName>
        <fullName evidence="2">Uncharacterized protein</fullName>
    </submittedName>
</protein>
<organism evidence="2 3">
    <name type="scientific">Gnathostoma spinigerum</name>
    <dbReference type="NCBI Taxonomy" id="75299"/>
    <lineage>
        <taxon>Eukaryota</taxon>
        <taxon>Metazoa</taxon>
        <taxon>Ecdysozoa</taxon>
        <taxon>Nematoda</taxon>
        <taxon>Chromadorea</taxon>
        <taxon>Rhabditida</taxon>
        <taxon>Spirurina</taxon>
        <taxon>Gnathostomatomorpha</taxon>
        <taxon>Gnathostomatoidea</taxon>
        <taxon>Gnathostomatidae</taxon>
        <taxon>Gnathostoma</taxon>
    </lineage>
</organism>
<sequence length="125" mass="13953">MAKGLIKHRRSLKRAREIYRQMRLRKAANNGEGNVRETECQENCLDSSTNTEGSSVDVATMTENLTTDASTMTEKRGVLVEQQPACKSIAHMESQTSSFSGTEGRNQRSSFSHCLAKSECSIRDY</sequence>
<evidence type="ECO:0000313" key="2">
    <source>
        <dbReference type="EMBL" id="MFH4979806.1"/>
    </source>
</evidence>
<dbReference type="AlphaFoldDB" id="A0ABD6EJ79"/>
<evidence type="ECO:0000256" key="1">
    <source>
        <dbReference type="SAM" id="MobiDB-lite"/>
    </source>
</evidence>
<name>A0ABD6EJ79_9BILA</name>
<evidence type="ECO:0000313" key="3">
    <source>
        <dbReference type="Proteomes" id="UP001608902"/>
    </source>
</evidence>
<dbReference type="EMBL" id="JBGFUD010004658">
    <property type="protein sequence ID" value="MFH4979806.1"/>
    <property type="molecule type" value="Genomic_DNA"/>
</dbReference>
<proteinExistence type="predicted"/>
<comment type="caution">
    <text evidence="2">The sequence shown here is derived from an EMBL/GenBank/DDBJ whole genome shotgun (WGS) entry which is preliminary data.</text>
</comment>
<feature type="region of interest" description="Disordered" evidence="1">
    <location>
        <begin position="91"/>
        <end position="110"/>
    </location>
</feature>
<reference evidence="2 3" key="1">
    <citation type="submission" date="2024-08" db="EMBL/GenBank/DDBJ databases">
        <title>Gnathostoma spinigerum genome.</title>
        <authorList>
            <person name="Gonzalez-Bertolin B."/>
            <person name="Monzon S."/>
            <person name="Zaballos A."/>
            <person name="Jimenez P."/>
            <person name="Dekumyoy P."/>
            <person name="Varona S."/>
            <person name="Cuesta I."/>
            <person name="Sumanam S."/>
            <person name="Adisakwattana P."/>
            <person name="Gasser R.B."/>
            <person name="Hernandez-Gonzalez A."/>
            <person name="Young N.D."/>
            <person name="Perteguer M.J."/>
        </authorList>
    </citation>
    <scope>NUCLEOTIDE SEQUENCE [LARGE SCALE GENOMIC DNA]</scope>
    <source>
        <strain evidence="2">AL3</strain>
        <tissue evidence="2">Liver</tissue>
    </source>
</reference>
<dbReference type="Proteomes" id="UP001608902">
    <property type="component" value="Unassembled WGS sequence"/>
</dbReference>
<keyword evidence="3" id="KW-1185">Reference proteome</keyword>
<feature type="compositionally biased region" description="Polar residues" evidence="1">
    <location>
        <begin position="93"/>
        <end position="110"/>
    </location>
</feature>